<dbReference type="AlphaFoldDB" id="A0A251XHT9"/>
<protein>
    <submittedName>
        <fullName evidence="7">Ribosomal large subunit pseudouridine synthase B</fullName>
    </submittedName>
</protein>
<dbReference type="InterPro" id="IPR046826">
    <property type="entry name" value="PDH_N"/>
</dbReference>
<dbReference type="SUPFAM" id="SSF55120">
    <property type="entry name" value="Pseudouridine synthase"/>
    <property type="match status" value="1"/>
</dbReference>
<proteinExistence type="inferred from homology"/>
<evidence type="ECO:0000256" key="3">
    <source>
        <dbReference type="ARBA" id="ARBA00023141"/>
    </source>
</evidence>
<dbReference type="GO" id="GO:0070403">
    <property type="term" value="F:NAD+ binding"/>
    <property type="evidence" value="ECO:0007669"/>
    <property type="project" value="InterPro"/>
</dbReference>
<comment type="caution">
    <text evidence="7">The sequence shown here is derived from an EMBL/GenBank/DDBJ whole genome shotgun (WGS) entry which is preliminary data.</text>
</comment>
<dbReference type="SUPFAM" id="SSF48179">
    <property type="entry name" value="6-phosphogluconate dehydrogenase C-terminal domain-like"/>
    <property type="match status" value="1"/>
</dbReference>
<reference evidence="7 8" key="1">
    <citation type="submission" date="2016-08" db="EMBL/GenBank/DDBJ databases">
        <title>Genome sequence of Clavibacter michiganensis subsp. michiganensis strain CASJ007.</title>
        <authorList>
            <person name="Thapa S.P."/>
            <person name="Coaker G."/>
        </authorList>
    </citation>
    <scope>NUCLEOTIDE SEQUENCE [LARGE SCALE GENOMIC DNA]</scope>
    <source>
        <strain evidence="7">CASJ007</strain>
    </source>
</reference>
<dbReference type="GO" id="GO:0006396">
    <property type="term" value="P:RNA processing"/>
    <property type="evidence" value="ECO:0007669"/>
    <property type="project" value="UniProtKB-ARBA"/>
</dbReference>
<keyword evidence="3" id="KW-0057">Aromatic amino acid biosynthesis</keyword>
<dbReference type="PANTHER" id="PTHR21363">
    <property type="entry name" value="PREPHENATE DEHYDROGENASE"/>
    <property type="match status" value="1"/>
</dbReference>
<dbReference type="GO" id="GO:0004665">
    <property type="term" value="F:prephenate dehydrogenase (NADP+) activity"/>
    <property type="evidence" value="ECO:0007669"/>
    <property type="project" value="InterPro"/>
</dbReference>
<dbReference type="GO" id="GO:0140098">
    <property type="term" value="F:catalytic activity, acting on RNA"/>
    <property type="evidence" value="ECO:0007669"/>
    <property type="project" value="UniProtKB-ARBA"/>
</dbReference>
<feature type="domain" description="Prephenate/arogenate dehydrogenase" evidence="6">
    <location>
        <begin position="144"/>
        <end position="443"/>
    </location>
</feature>
<dbReference type="PANTHER" id="PTHR21363:SF0">
    <property type="entry name" value="PREPHENATE DEHYDROGENASE [NADP(+)]"/>
    <property type="match status" value="1"/>
</dbReference>
<dbReference type="GO" id="GO:0006571">
    <property type="term" value="P:tyrosine biosynthetic process"/>
    <property type="evidence" value="ECO:0007669"/>
    <property type="project" value="InterPro"/>
</dbReference>
<dbReference type="InterPro" id="IPR050812">
    <property type="entry name" value="Preph/Arog_dehydrog"/>
</dbReference>
<feature type="compositionally biased region" description="Low complexity" evidence="5">
    <location>
        <begin position="121"/>
        <end position="145"/>
    </location>
</feature>
<dbReference type="SUPFAM" id="SSF51735">
    <property type="entry name" value="NAD(P)-binding Rossmann-fold domains"/>
    <property type="match status" value="1"/>
</dbReference>
<gene>
    <name evidence="7" type="primary">rluB_2</name>
    <name evidence="7" type="ORF">CMMCAS07_10575</name>
</gene>
<evidence type="ECO:0000256" key="4">
    <source>
        <dbReference type="ARBA" id="ARBA00029440"/>
    </source>
</evidence>
<dbReference type="InterPro" id="IPR036291">
    <property type="entry name" value="NAD(P)-bd_dom_sf"/>
</dbReference>
<evidence type="ECO:0000313" key="8">
    <source>
        <dbReference type="Proteomes" id="UP000195062"/>
    </source>
</evidence>
<keyword evidence="8" id="KW-1185">Reference proteome</keyword>
<dbReference type="SUPFAM" id="SSF55021">
    <property type="entry name" value="ACT-like"/>
    <property type="match status" value="1"/>
</dbReference>
<dbReference type="InterPro" id="IPR008927">
    <property type="entry name" value="6-PGluconate_DH-like_C_sf"/>
</dbReference>
<dbReference type="Proteomes" id="UP000195062">
    <property type="component" value="Unassembled WGS sequence"/>
</dbReference>
<comment type="similarity">
    <text evidence="1">Belongs to the prephenate/arogenate dehydrogenase family.</text>
</comment>
<feature type="region of interest" description="Disordered" evidence="5">
    <location>
        <begin position="120"/>
        <end position="212"/>
    </location>
</feature>
<dbReference type="InterPro" id="IPR020103">
    <property type="entry name" value="PsdUridine_synth_cat_dom_sf"/>
</dbReference>
<dbReference type="InterPro" id="IPR045865">
    <property type="entry name" value="ACT-like_dom_sf"/>
</dbReference>
<dbReference type="GO" id="GO:0001522">
    <property type="term" value="P:pseudouridine synthesis"/>
    <property type="evidence" value="ECO:0007669"/>
    <property type="project" value="InterPro"/>
</dbReference>
<dbReference type="GO" id="GO:0003723">
    <property type="term" value="F:RNA binding"/>
    <property type="evidence" value="ECO:0007669"/>
    <property type="project" value="InterPro"/>
</dbReference>
<dbReference type="EMBL" id="MDHH01000002">
    <property type="protein sequence ID" value="OUE02453.1"/>
    <property type="molecule type" value="Genomic_DNA"/>
</dbReference>
<evidence type="ECO:0000256" key="2">
    <source>
        <dbReference type="ARBA" id="ARBA00023002"/>
    </source>
</evidence>
<dbReference type="NCBIfam" id="NF005111">
    <property type="entry name" value="PRK06545.2-3"/>
    <property type="match status" value="1"/>
</dbReference>
<dbReference type="InterPro" id="IPR046825">
    <property type="entry name" value="PDH_C"/>
</dbReference>
<feature type="compositionally biased region" description="Basic residues" evidence="5">
    <location>
        <begin position="152"/>
        <end position="192"/>
    </location>
</feature>
<comment type="pathway">
    <text evidence="4">Amino-acid biosynthesis.</text>
</comment>
<organism evidence="7 8">
    <name type="scientific">Clavibacter michiganensis subsp. michiganensis</name>
    <dbReference type="NCBI Taxonomy" id="33013"/>
    <lineage>
        <taxon>Bacteria</taxon>
        <taxon>Bacillati</taxon>
        <taxon>Actinomycetota</taxon>
        <taxon>Actinomycetes</taxon>
        <taxon>Micrococcales</taxon>
        <taxon>Microbacteriaceae</taxon>
        <taxon>Clavibacter</taxon>
    </lineage>
</organism>
<dbReference type="Pfam" id="PF20463">
    <property type="entry name" value="PDH_C"/>
    <property type="match status" value="1"/>
</dbReference>
<dbReference type="Gene3D" id="3.30.2350.10">
    <property type="entry name" value="Pseudouridine synthase"/>
    <property type="match status" value="1"/>
</dbReference>
<dbReference type="Gene3D" id="1.10.3660.10">
    <property type="entry name" value="6-phosphogluconate dehydrogenase C-terminal like domain"/>
    <property type="match status" value="1"/>
</dbReference>
<keyword evidence="2" id="KW-0560">Oxidoreductase</keyword>
<evidence type="ECO:0000256" key="1">
    <source>
        <dbReference type="ARBA" id="ARBA00007964"/>
    </source>
</evidence>
<dbReference type="PROSITE" id="PS51176">
    <property type="entry name" value="PDH_ADH"/>
    <property type="match status" value="1"/>
</dbReference>
<dbReference type="InterPro" id="IPR003099">
    <property type="entry name" value="Prephen_DH"/>
</dbReference>
<accession>A0A251XHT9</accession>
<dbReference type="GO" id="GO:0009982">
    <property type="term" value="F:pseudouridine synthase activity"/>
    <property type="evidence" value="ECO:0007669"/>
    <property type="project" value="InterPro"/>
</dbReference>
<keyword evidence="3" id="KW-0028">Amino-acid biosynthesis</keyword>
<evidence type="ECO:0000313" key="7">
    <source>
        <dbReference type="EMBL" id="OUE02453.1"/>
    </source>
</evidence>
<evidence type="ECO:0000256" key="5">
    <source>
        <dbReference type="SAM" id="MobiDB-lite"/>
    </source>
</evidence>
<name>A0A251XHT9_CLAMM</name>
<dbReference type="Pfam" id="PF02153">
    <property type="entry name" value="PDH_N"/>
    <property type="match status" value="1"/>
</dbReference>
<dbReference type="Gene3D" id="3.40.50.720">
    <property type="entry name" value="NAD(P)-binding Rossmann-like Domain"/>
    <property type="match status" value="1"/>
</dbReference>
<sequence>MLAHPSFGVLKTYIAKVTGRVTPQTIQRLTQGVDLEDGPIQADRARILSGGGDQTLVEITLHSGRNRIVRRMLDEVGHPVEELVRRQFGPLHLGSLGVGRVRDLTSDELGQLLTISREARAQAGPATPQGAGAAAEAQGTWTARTASERGRGRGRRDRHARAGHRPHRRHGTPRHEHRPRPPRARRRRRARRRVADHAPPRRGHGAGRIADIGAAPDRPSLVVVCVPPDVTARVVAAELAAHPDALVTDVASVKAAPLAELAAMGADLSRYLGSHPLAGRERGGPVSATGDLFLGRPWVIAGHDGITYAAGAPVEQLILDLGAVPIEMTAEEHDASVALVSHVPQVVASLLASRLADGDGSALGLSGQGLRDTTRIASSDAALWVQILGANASRIVPILKALRIDLDEVIEALDDVDARGSRLRVAERIHAGNAGVARIPGKHGQDRRFAAVTVMIDDRPGQLAALIDDVGAADVNIEDLRLEHSQGAQVGLVEIAVLPEARDRLVARLEERNWRIAG</sequence>
<evidence type="ECO:0000259" key="6">
    <source>
        <dbReference type="PROSITE" id="PS51176"/>
    </source>
</evidence>
<dbReference type="GO" id="GO:0008977">
    <property type="term" value="F:prephenate dehydrogenase (NAD+) activity"/>
    <property type="evidence" value="ECO:0007669"/>
    <property type="project" value="InterPro"/>
</dbReference>